<evidence type="ECO:0000256" key="5">
    <source>
        <dbReference type="ARBA" id="ARBA00022801"/>
    </source>
</evidence>
<dbReference type="InterPro" id="IPR008947">
    <property type="entry name" value="PLipase_C/P1_nuclease_dom_sf"/>
</dbReference>
<dbReference type="GO" id="GO:0016788">
    <property type="term" value="F:hydrolase activity, acting on ester bonds"/>
    <property type="evidence" value="ECO:0007669"/>
    <property type="project" value="InterPro"/>
</dbReference>
<evidence type="ECO:0000256" key="2">
    <source>
        <dbReference type="ARBA" id="ARBA00022722"/>
    </source>
</evidence>
<evidence type="ECO:0000256" key="7">
    <source>
        <dbReference type="ARBA" id="ARBA00023180"/>
    </source>
</evidence>
<evidence type="ECO:0000256" key="3">
    <source>
        <dbReference type="ARBA" id="ARBA00022723"/>
    </source>
</evidence>
<sequence length="352" mass="39160">MRVLSLLALAVSPARVLAWGAAGHEIVATIAEIYMLPSTMSTLCAILNMPYETCHLAPIASWADRIKGLPIYRWANVLHYVNPLGDHPSETCSFGEHGWVGREGINLLGAIRNTTDWLVDGKDGANEALKFLIHFIGDLHMPLHLTGRDKGGTDVKVHFARRTTNLHSVWDNLLIAKAIRETPRNYTRPLPSRRVEGALKGSIYDSYVRQIVWEGLLGVWQDEIVEWATCPIPAQPSLYSSAQTVLRRLRGFPPDTDDLLVCPYAWAADIHPLNCEIVWPAQLNMTDYLVAEGNEPTTPLLQLDEPWYSGRIKQEFLIERLLATAGIRLAAVLNDIFGEDDDVTSLGPLVDA</sequence>
<dbReference type="Gene3D" id="1.10.575.10">
    <property type="entry name" value="P1 Nuclease"/>
    <property type="match status" value="1"/>
</dbReference>
<dbReference type="PANTHER" id="PTHR33146">
    <property type="entry name" value="ENDONUCLEASE 4"/>
    <property type="match status" value="1"/>
</dbReference>
<keyword evidence="6" id="KW-1015">Disulfide bond</keyword>
<gene>
    <name evidence="9" type="ORF">EXIGLDRAFT_840304</name>
</gene>
<dbReference type="EMBL" id="KV426138">
    <property type="protein sequence ID" value="KZV87003.1"/>
    <property type="molecule type" value="Genomic_DNA"/>
</dbReference>
<keyword evidence="10" id="KW-1185">Reference proteome</keyword>
<evidence type="ECO:0000256" key="8">
    <source>
        <dbReference type="SAM" id="SignalP"/>
    </source>
</evidence>
<dbReference type="GO" id="GO:0006308">
    <property type="term" value="P:DNA catabolic process"/>
    <property type="evidence" value="ECO:0007669"/>
    <property type="project" value="InterPro"/>
</dbReference>
<protein>
    <submittedName>
        <fullName evidence="9">Phospholipase C/P1 nuclease</fullName>
    </submittedName>
</protein>
<name>A0A165EIB2_EXIGL</name>
<dbReference type="InParanoid" id="A0A165EIB2"/>
<dbReference type="PANTHER" id="PTHR33146:SF29">
    <property type="entry name" value="S1_P1 NUCLEASE"/>
    <property type="match status" value="1"/>
</dbReference>
<dbReference type="GO" id="GO:0046872">
    <property type="term" value="F:metal ion binding"/>
    <property type="evidence" value="ECO:0007669"/>
    <property type="project" value="UniProtKB-KW"/>
</dbReference>
<dbReference type="GO" id="GO:0003676">
    <property type="term" value="F:nucleic acid binding"/>
    <property type="evidence" value="ECO:0007669"/>
    <property type="project" value="InterPro"/>
</dbReference>
<dbReference type="Proteomes" id="UP000077266">
    <property type="component" value="Unassembled WGS sequence"/>
</dbReference>
<dbReference type="OrthoDB" id="441446at2759"/>
<dbReference type="CDD" id="cd11010">
    <property type="entry name" value="S1-P1_nuclease"/>
    <property type="match status" value="1"/>
</dbReference>
<keyword evidence="3" id="KW-0479">Metal-binding</keyword>
<feature type="chain" id="PRO_5007857218" evidence="8">
    <location>
        <begin position="19"/>
        <end position="352"/>
    </location>
</feature>
<proteinExistence type="inferred from homology"/>
<keyword evidence="5" id="KW-0378">Hydrolase</keyword>
<dbReference type="AlphaFoldDB" id="A0A165EIB2"/>
<organism evidence="9 10">
    <name type="scientific">Exidia glandulosa HHB12029</name>
    <dbReference type="NCBI Taxonomy" id="1314781"/>
    <lineage>
        <taxon>Eukaryota</taxon>
        <taxon>Fungi</taxon>
        <taxon>Dikarya</taxon>
        <taxon>Basidiomycota</taxon>
        <taxon>Agaricomycotina</taxon>
        <taxon>Agaricomycetes</taxon>
        <taxon>Auriculariales</taxon>
        <taxon>Exidiaceae</taxon>
        <taxon>Exidia</taxon>
    </lineage>
</organism>
<keyword evidence="4" id="KW-0255">Endonuclease</keyword>
<evidence type="ECO:0000256" key="4">
    <source>
        <dbReference type="ARBA" id="ARBA00022759"/>
    </source>
</evidence>
<feature type="signal peptide" evidence="8">
    <location>
        <begin position="1"/>
        <end position="18"/>
    </location>
</feature>
<dbReference type="Pfam" id="PF02265">
    <property type="entry name" value="S1-P1_nuclease"/>
    <property type="match status" value="1"/>
</dbReference>
<keyword evidence="2" id="KW-0540">Nuclease</keyword>
<evidence type="ECO:0000256" key="6">
    <source>
        <dbReference type="ARBA" id="ARBA00023157"/>
    </source>
</evidence>
<comment type="similarity">
    <text evidence="1">Belongs to the nuclease type I family.</text>
</comment>
<evidence type="ECO:0000313" key="9">
    <source>
        <dbReference type="EMBL" id="KZV87003.1"/>
    </source>
</evidence>
<evidence type="ECO:0000313" key="10">
    <source>
        <dbReference type="Proteomes" id="UP000077266"/>
    </source>
</evidence>
<dbReference type="InterPro" id="IPR003154">
    <property type="entry name" value="S1/P1nuclease"/>
</dbReference>
<dbReference type="GO" id="GO:0004519">
    <property type="term" value="F:endonuclease activity"/>
    <property type="evidence" value="ECO:0007669"/>
    <property type="project" value="UniProtKB-KW"/>
</dbReference>
<keyword evidence="8" id="KW-0732">Signal</keyword>
<dbReference type="SUPFAM" id="SSF48537">
    <property type="entry name" value="Phospholipase C/P1 nuclease"/>
    <property type="match status" value="1"/>
</dbReference>
<evidence type="ECO:0000256" key="1">
    <source>
        <dbReference type="ARBA" id="ARBA00009547"/>
    </source>
</evidence>
<keyword evidence="7" id="KW-0325">Glycoprotein</keyword>
<accession>A0A165EIB2</accession>
<dbReference type="STRING" id="1314781.A0A165EIB2"/>
<reference evidence="9 10" key="1">
    <citation type="journal article" date="2016" name="Mol. Biol. Evol.">
        <title>Comparative Genomics of Early-Diverging Mushroom-Forming Fungi Provides Insights into the Origins of Lignocellulose Decay Capabilities.</title>
        <authorList>
            <person name="Nagy L.G."/>
            <person name="Riley R."/>
            <person name="Tritt A."/>
            <person name="Adam C."/>
            <person name="Daum C."/>
            <person name="Floudas D."/>
            <person name="Sun H."/>
            <person name="Yadav J.S."/>
            <person name="Pangilinan J."/>
            <person name="Larsson K.H."/>
            <person name="Matsuura K."/>
            <person name="Barry K."/>
            <person name="Labutti K."/>
            <person name="Kuo R."/>
            <person name="Ohm R.A."/>
            <person name="Bhattacharya S.S."/>
            <person name="Shirouzu T."/>
            <person name="Yoshinaga Y."/>
            <person name="Martin F.M."/>
            <person name="Grigoriev I.V."/>
            <person name="Hibbett D.S."/>
        </authorList>
    </citation>
    <scope>NUCLEOTIDE SEQUENCE [LARGE SCALE GENOMIC DNA]</scope>
    <source>
        <strain evidence="9 10">HHB12029</strain>
    </source>
</reference>